<evidence type="ECO:0000256" key="2">
    <source>
        <dbReference type="ARBA" id="ARBA00022475"/>
    </source>
</evidence>
<evidence type="ECO:0000313" key="9">
    <source>
        <dbReference type="EMBL" id="CAG7697790.1"/>
    </source>
</evidence>
<organism evidence="9 10">
    <name type="scientific">Allacma fusca</name>
    <dbReference type="NCBI Taxonomy" id="39272"/>
    <lineage>
        <taxon>Eukaryota</taxon>
        <taxon>Metazoa</taxon>
        <taxon>Ecdysozoa</taxon>
        <taxon>Arthropoda</taxon>
        <taxon>Hexapoda</taxon>
        <taxon>Collembola</taxon>
        <taxon>Symphypleona</taxon>
        <taxon>Sminthuridae</taxon>
        <taxon>Allacma</taxon>
    </lineage>
</organism>
<evidence type="ECO:0000256" key="8">
    <source>
        <dbReference type="SAM" id="Phobius"/>
    </source>
</evidence>
<reference evidence="9" key="1">
    <citation type="submission" date="2021-06" db="EMBL/GenBank/DDBJ databases">
        <authorList>
            <person name="Hodson N. C."/>
            <person name="Mongue J. A."/>
            <person name="Jaron S. K."/>
        </authorList>
    </citation>
    <scope>NUCLEOTIDE SEQUENCE</scope>
</reference>
<dbReference type="InterPro" id="IPR052192">
    <property type="entry name" value="Insect_Ionotropic_Sensory_Rcpt"/>
</dbReference>
<dbReference type="PANTHER" id="PTHR42643">
    <property type="entry name" value="IONOTROPIC RECEPTOR 20A-RELATED"/>
    <property type="match status" value="1"/>
</dbReference>
<comment type="caution">
    <text evidence="9">The sequence shown here is derived from an EMBL/GenBank/DDBJ whole genome shotgun (WGS) entry which is preliminary data.</text>
</comment>
<keyword evidence="5 8" id="KW-0472">Membrane</keyword>
<protein>
    <submittedName>
        <fullName evidence="9">Uncharacterized protein</fullName>
    </submittedName>
</protein>
<evidence type="ECO:0000256" key="5">
    <source>
        <dbReference type="ARBA" id="ARBA00023136"/>
    </source>
</evidence>
<keyword evidence="2" id="KW-1003">Cell membrane</keyword>
<keyword evidence="3 8" id="KW-0812">Transmembrane</keyword>
<evidence type="ECO:0000256" key="6">
    <source>
        <dbReference type="ARBA" id="ARBA00023170"/>
    </source>
</evidence>
<evidence type="ECO:0000256" key="3">
    <source>
        <dbReference type="ARBA" id="ARBA00022692"/>
    </source>
</evidence>
<accession>A0A8J2NJ36</accession>
<evidence type="ECO:0000256" key="1">
    <source>
        <dbReference type="ARBA" id="ARBA00004651"/>
    </source>
</evidence>
<keyword evidence="7" id="KW-0325">Glycoprotein</keyword>
<dbReference type="AlphaFoldDB" id="A0A8J2NJ36"/>
<keyword evidence="4 8" id="KW-1133">Transmembrane helix</keyword>
<name>A0A8J2NJ36_9HEXA</name>
<dbReference type="Proteomes" id="UP000708208">
    <property type="component" value="Unassembled WGS sequence"/>
</dbReference>
<evidence type="ECO:0000256" key="4">
    <source>
        <dbReference type="ARBA" id="ARBA00022989"/>
    </source>
</evidence>
<sequence>MSSIFYNSQKLTHKDTCIACLKIEKFLQQHFNAETLKANVIVIGHSFGPEFEHKLQFSFLPTLTFSSHEQIQFKLPSNPLFRRQLQKQRYLAHYDVQLMEITELNRHSTVKFLQKTILFGNPSRTRFVFTGEFSTLEIFLHVPVLNDLKFKFGIAWNGEILFKEKIVTSGFKIKNIFPVLDSNHINLSGRHLKFATAPIPPYITLKHGRITGGSSYLIAVYLSEKYNFTMEVDFNSFHSTGYMKNGFWTGVTGALYYRRADVGLFLGHTLDRYGVVDLTYLIPDIVYFMTREPKNSIKWQAVFYPYTPRTWLLILMTYLTVMTTMFVGMKLANEEHPSRHALFIPLQISLDQGFDIRVPKSIKIITALWMGFVIVISTGYRSDLVSYFSFPDPEKIPLELEALAGREDYKVIFHYHAGTVFHYFNTAKSKVLKDIRERFILERSGAKCAIAAAMEPKSVCISWALVISGAVCGNLTLPGAFKPMVVYSKPVVSFTVGFAFPKNSVLTESFERISGYFRDYGLIEKLNSEVQNNFTKEGKSWMRTQRYEDSFKRIEREWKEKQEKVRPFKLLNFTAVFSILLSALSLSFVVFLVENGIYKWQRLLNTVIFVTTGLFFRGNNDL</sequence>
<dbReference type="EMBL" id="CAJVCH010025044">
    <property type="protein sequence ID" value="CAG7697790.1"/>
    <property type="molecule type" value="Genomic_DNA"/>
</dbReference>
<keyword evidence="10" id="KW-1185">Reference proteome</keyword>
<gene>
    <name evidence="9" type="ORF">AFUS01_LOCUS4048</name>
</gene>
<comment type="subcellular location">
    <subcellularLocation>
        <location evidence="1">Cell membrane</location>
        <topology evidence="1">Multi-pass membrane protein</topology>
    </subcellularLocation>
</comment>
<dbReference type="OrthoDB" id="6424337at2759"/>
<keyword evidence="6" id="KW-0675">Receptor</keyword>
<feature type="transmembrane region" description="Helical" evidence="8">
    <location>
        <begin position="461"/>
        <end position="481"/>
    </location>
</feature>
<evidence type="ECO:0000256" key="7">
    <source>
        <dbReference type="ARBA" id="ARBA00023180"/>
    </source>
</evidence>
<dbReference type="PANTHER" id="PTHR42643:SF24">
    <property type="entry name" value="IONOTROPIC RECEPTOR 60A"/>
    <property type="match status" value="1"/>
</dbReference>
<evidence type="ECO:0000313" key="10">
    <source>
        <dbReference type="Proteomes" id="UP000708208"/>
    </source>
</evidence>
<proteinExistence type="predicted"/>
<dbReference type="GO" id="GO:0005886">
    <property type="term" value="C:plasma membrane"/>
    <property type="evidence" value="ECO:0007669"/>
    <property type="project" value="UniProtKB-SubCell"/>
</dbReference>
<feature type="transmembrane region" description="Helical" evidence="8">
    <location>
        <begin position="570"/>
        <end position="593"/>
    </location>
</feature>
<feature type="transmembrane region" description="Helical" evidence="8">
    <location>
        <begin position="310"/>
        <end position="329"/>
    </location>
</feature>